<sequence>MKKTLISAIAIFSIAALQAQTVKVSLPNFAGKEYTYALTQGDTKDTIARGKLNASGTVILTLPASQKGYKGFAQLLIDKSVGIDFIIKNENFAVNFTDAQPTIENMKFTGSPENDFLKGSLNQKKILEKIALVKSGLEVYDKEDALYTAFTKEKIQLNLDFAAEHAVVKNSPLYAARVREMAGFLMGIGSSPDMTQEELLKEFRPFIKDKLDIDALYTSNLWSPVIINWFNMQQYAIKDDTVLLEDTKAILSRIKSNKVYTAFADKIVGLLAKAVKDDMVGALGQYVSQSGRAEKPGNNLLSAMNNLNSGAIAPVLKTATSKKTITNKTLLFFYESGCNSCENEIHQLIGNYSIVQEKGYEVISVAADLSTNAGQDHDHKFPWKEQLCDFKGFKGENFINYGVIGTPTFFVIDANGKITGRYATLIEAGIL</sequence>
<gene>
    <name evidence="3" type="ORF">RC62_806</name>
</gene>
<keyword evidence="1" id="KW-0732">Signal</keyword>
<evidence type="ECO:0000313" key="4">
    <source>
        <dbReference type="Proteomes" id="UP000050443"/>
    </source>
</evidence>
<feature type="domain" description="Alkyl hydroperoxide reductase subunit C/ Thiol specific antioxidant" evidence="2">
    <location>
        <begin position="327"/>
        <end position="419"/>
    </location>
</feature>
<dbReference type="PATRIC" id="fig|362413.3.peg.787"/>
<dbReference type="EMBL" id="JRLF01000011">
    <property type="protein sequence ID" value="KQB40122.1"/>
    <property type="molecule type" value="Genomic_DNA"/>
</dbReference>
<proteinExistence type="predicted"/>
<dbReference type="OrthoDB" id="997845at2"/>
<dbReference type="Proteomes" id="UP000050443">
    <property type="component" value="Unassembled WGS sequence"/>
</dbReference>
<evidence type="ECO:0000313" key="3">
    <source>
        <dbReference type="EMBL" id="KQB40122.1"/>
    </source>
</evidence>
<dbReference type="RefSeq" id="WP_055095412.1">
    <property type="nucleotide sequence ID" value="NZ_JRLF01000011.1"/>
</dbReference>
<organism evidence="3 4">
    <name type="scientific">Flavobacterium aquidurense</name>
    <dbReference type="NCBI Taxonomy" id="362413"/>
    <lineage>
        <taxon>Bacteria</taxon>
        <taxon>Pseudomonadati</taxon>
        <taxon>Bacteroidota</taxon>
        <taxon>Flavobacteriia</taxon>
        <taxon>Flavobacteriales</taxon>
        <taxon>Flavobacteriaceae</taxon>
        <taxon>Flavobacterium</taxon>
    </lineage>
</organism>
<evidence type="ECO:0000259" key="2">
    <source>
        <dbReference type="Pfam" id="PF00578"/>
    </source>
</evidence>
<dbReference type="GO" id="GO:0016491">
    <property type="term" value="F:oxidoreductase activity"/>
    <property type="evidence" value="ECO:0007669"/>
    <property type="project" value="InterPro"/>
</dbReference>
<protein>
    <submittedName>
        <fullName evidence="3">Alkyl hydroperoxide reductase/ Thiol specific antioxidant/ Mal allergen</fullName>
    </submittedName>
</protein>
<dbReference type="Pfam" id="PF00578">
    <property type="entry name" value="AhpC-TSA"/>
    <property type="match status" value="1"/>
</dbReference>
<feature type="chain" id="PRO_5006188694" evidence="1">
    <location>
        <begin position="20"/>
        <end position="431"/>
    </location>
</feature>
<dbReference type="SUPFAM" id="SSF52833">
    <property type="entry name" value="Thioredoxin-like"/>
    <property type="match status" value="1"/>
</dbReference>
<dbReference type="STRING" id="362413.RC62_806"/>
<feature type="signal peptide" evidence="1">
    <location>
        <begin position="1"/>
        <end position="19"/>
    </location>
</feature>
<dbReference type="InterPro" id="IPR000866">
    <property type="entry name" value="AhpC/TSA"/>
</dbReference>
<evidence type="ECO:0000256" key="1">
    <source>
        <dbReference type="SAM" id="SignalP"/>
    </source>
</evidence>
<comment type="caution">
    <text evidence="3">The sequence shown here is derived from an EMBL/GenBank/DDBJ whole genome shotgun (WGS) entry which is preliminary data.</text>
</comment>
<dbReference type="Gene3D" id="3.40.30.10">
    <property type="entry name" value="Glutaredoxin"/>
    <property type="match status" value="1"/>
</dbReference>
<dbReference type="GO" id="GO:0016209">
    <property type="term" value="F:antioxidant activity"/>
    <property type="evidence" value="ECO:0007669"/>
    <property type="project" value="InterPro"/>
</dbReference>
<reference evidence="3 4" key="1">
    <citation type="submission" date="2014-09" db="EMBL/GenBank/DDBJ databases">
        <title>Genome sequence of Flavobacterium aquidurense RC62.</title>
        <authorList>
            <person name="Kim J.F."/>
            <person name="Kwak M.-J."/>
        </authorList>
    </citation>
    <scope>NUCLEOTIDE SEQUENCE [LARGE SCALE GENOMIC DNA]</scope>
    <source>
        <strain evidence="3 4">RC62</strain>
    </source>
</reference>
<accession>A0A0Q1BHH7</accession>
<dbReference type="InterPro" id="IPR036249">
    <property type="entry name" value="Thioredoxin-like_sf"/>
</dbReference>
<name>A0A0Q1BHH7_9FLAO</name>
<dbReference type="AlphaFoldDB" id="A0A0Q1BHH7"/>